<accession>X0X5R5</accession>
<name>X0X5R5_9ZZZZ</name>
<protein>
    <recommendedName>
        <fullName evidence="3">NERD domain-containing protein</fullName>
    </recommendedName>
</protein>
<organism evidence="2">
    <name type="scientific">marine sediment metagenome</name>
    <dbReference type="NCBI Taxonomy" id="412755"/>
    <lineage>
        <taxon>unclassified sequences</taxon>
        <taxon>metagenomes</taxon>
        <taxon>ecological metagenomes</taxon>
    </lineage>
</organism>
<comment type="caution">
    <text evidence="2">The sequence shown here is derived from an EMBL/GenBank/DDBJ whole genome shotgun (WGS) entry which is preliminary data.</text>
</comment>
<sequence>IGALFVGLVTSTRYPLLAYLFLLIGLLGATFGSYMTNRYVREPRADQTLEDVLNGLDKRYRLYSYYLPSDHVIASHFGLTALVAKPQEGEITYDGGRWHHRAGWRKLLQLFGEPSLSKPDQELEREVGFVTEWISEVMPEQDIPVSGVIVFTSPRVTLKVTSLPVSAVTSADLADHMKRGFKGQPPLSTAVRKELGRILDEVVAASQPSA</sequence>
<evidence type="ECO:0000256" key="1">
    <source>
        <dbReference type="SAM" id="Phobius"/>
    </source>
</evidence>
<dbReference type="AlphaFoldDB" id="X0X5R5"/>
<keyword evidence="1" id="KW-0472">Membrane</keyword>
<dbReference type="EMBL" id="BARS01040695">
    <property type="protein sequence ID" value="GAG38544.1"/>
    <property type="molecule type" value="Genomic_DNA"/>
</dbReference>
<keyword evidence="1" id="KW-0812">Transmembrane</keyword>
<gene>
    <name evidence="2" type="ORF">S01H1_62003</name>
</gene>
<feature type="non-terminal residue" evidence="2">
    <location>
        <position position="1"/>
    </location>
</feature>
<keyword evidence="1" id="KW-1133">Transmembrane helix</keyword>
<evidence type="ECO:0000313" key="2">
    <source>
        <dbReference type="EMBL" id="GAG38544.1"/>
    </source>
</evidence>
<feature type="transmembrane region" description="Helical" evidence="1">
    <location>
        <begin position="16"/>
        <end position="34"/>
    </location>
</feature>
<reference evidence="2" key="1">
    <citation type="journal article" date="2014" name="Front. Microbiol.">
        <title>High frequency of phylogenetically diverse reductive dehalogenase-homologous genes in deep subseafloor sedimentary metagenomes.</title>
        <authorList>
            <person name="Kawai M."/>
            <person name="Futagami T."/>
            <person name="Toyoda A."/>
            <person name="Takaki Y."/>
            <person name="Nishi S."/>
            <person name="Hori S."/>
            <person name="Arai W."/>
            <person name="Tsubouchi T."/>
            <person name="Morono Y."/>
            <person name="Uchiyama I."/>
            <person name="Ito T."/>
            <person name="Fujiyama A."/>
            <person name="Inagaki F."/>
            <person name="Takami H."/>
        </authorList>
    </citation>
    <scope>NUCLEOTIDE SEQUENCE</scope>
    <source>
        <strain evidence="2">Expedition CK06-06</strain>
    </source>
</reference>
<proteinExistence type="predicted"/>
<evidence type="ECO:0008006" key="3">
    <source>
        <dbReference type="Google" id="ProtNLM"/>
    </source>
</evidence>